<accession>A0A9P8S7K2</accession>
<dbReference type="InterPro" id="IPR036873">
    <property type="entry name" value="Rhodanese-like_dom_sf"/>
</dbReference>
<keyword evidence="4" id="KW-1185">Reference proteome</keyword>
<dbReference type="InterPro" id="IPR001763">
    <property type="entry name" value="Rhodanese-like_dom"/>
</dbReference>
<dbReference type="PANTHER" id="PTHR10828">
    <property type="entry name" value="M-PHASE INDUCER PHOSPHATASE DUAL SPECIFICITY PHOSPHATASE CDC25"/>
    <property type="match status" value="1"/>
</dbReference>
<evidence type="ECO:0000313" key="4">
    <source>
        <dbReference type="Proteomes" id="UP000764110"/>
    </source>
</evidence>
<feature type="compositionally biased region" description="Polar residues" evidence="1">
    <location>
        <begin position="1"/>
        <end position="10"/>
    </location>
</feature>
<name>A0A9P8S7K2_9HYPO</name>
<comment type="caution">
    <text evidence="3">The sequence shown here is derived from an EMBL/GenBank/DDBJ whole genome shotgun (WGS) entry which is preliminary data.</text>
</comment>
<gene>
    <name evidence="3" type="ORF">MHUMG1_04963</name>
</gene>
<dbReference type="GO" id="GO:0005737">
    <property type="term" value="C:cytoplasm"/>
    <property type="evidence" value="ECO:0007669"/>
    <property type="project" value="TreeGrafter"/>
</dbReference>
<evidence type="ECO:0000259" key="2">
    <source>
        <dbReference type="PROSITE" id="PS50206"/>
    </source>
</evidence>
<proteinExistence type="predicted"/>
<feature type="region of interest" description="Disordered" evidence="1">
    <location>
        <begin position="1"/>
        <end position="24"/>
    </location>
</feature>
<reference evidence="3 4" key="1">
    <citation type="submission" date="2020-07" db="EMBL/GenBank/DDBJ databases">
        <title>Metarhizium humberi genome.</title>
        <authorList>
            <person name="Lysoe E."/>
        </authorList>
    </citation>
    <scope>NUCLEOTIDE SEQUENCE [LARGE SCALE GENOMIC DNA]</scope>
    <source>
        <strain evidence="3 4">ESALQ1638</strain>
    </source>
</reference>
<sequence length="162" mass="17959">MPMSAVTQAQDAPPWWSSFPEPKAPVHALEPEDVAQLLESHASAGPNSAKSFLLVDVRRTDWEGGTIATSLNLPAHTLYQTRPVIYQLFYETSSETDPSQTGSSNGRGPRCAGWMQDYLNEMGEASMSAAILKGGIKGWQKKYSGKLMDWYDEKFWTQQQSA</sequence>
<dbReference type="Gene3D" id="3.40.250.10">
    <property type="entry name" value="Rhodanese-like domain"/>
    <property type="match status" value="1"/>
</dbReference>
<organism evidence="3 4">
    <name type="scientific">Metarhizium humberi</name>
    <dbReference type="NCBI Taxonomy" id="2596975"/>
    <lineage>
        <taxon>Eukaryota</taxon>
        <taxon>Fungi</taxon>
        <taxon>Dikarya</taxon>
        <taxon>Ascomycota</taxon>
        <taxon>Pezizomycotina</taxon>
        <taxon>Sordariomycetes</taxon>
        <taxon>Hypocreomycetidae</taxon>
        <taxon>Hypocreales</taxon>
        <taxon>Clavicipitaceae</taxon>
        <taxon>Metarhizium</taxon>
    </lineage>
</organism>
<dbReference type="SUPFAM" id="SSF52821">
    <property type="entry name" value="Rhodanese/Cell cycle control phosphatase"/>
    <property type="match status" value="1"/>
</dbReference>
<dbReference type="GO" id="GO:0005634">
    <property type="term" value="C:nucleus"/>
    <property type="evidence" value="ECO:0007669"/>
    <property type="project" value="TreeGrafter"/>
</dbReference>
<dbReference type="Proteomes" id="UP000764110">
    <property type="component" value="Unassembled WGS sequence"/>
</dbReference>
<dbReference type="EMBL" id="JACEFI010000007">
    <property type="protein sequence ID" value="KAH0597584.1"/>
    <property type="molecule type" value="Genomic_DNA"/>
</dbReference>
<dbReference type="GO" id="GO:0004725">
    <property type="term" value="F:protein tyrosine phosphatase activity"/>
    <property type="evidence" value="ECO:0007669"/>
    <property type="project" value="TreeGrafter"/>
</dbReference>
<dbReference type="PANTHER" id="PTHR10828:SF50">
    <property type="entry name" value="REDUCTASE (ARC2), PUTATIVE (AFU_ORTHOLOGUE AFUA_6G13400)-RELATED"/>
    <property type="match status" value="1"/>
</dbReference>
<evidence type="ECO:0000256" key="1">
    <source>
        <dbReference type="SAM" id="MobiDB-lite"/>
    </source>
</evidence>
<evidence type="ECO:0000313" key="3">
    <source>
        <dbReference type="EMBL" id="KAH0597584.1"/>
    </source>
</evidence>
<dbReference type="AlphaFoldDB" id="A0A9P8S7K2"/>
<protein>
    <recommendedName>
        <fullName evidence="2">Rhodanese domain-containing protein</fullName>
    </recommendedName>
</protein>
<feature type="domain" description="Rhodanese" evidence="2">
    <location>
        <begin position="48"/>
        <end position="148"/>
    </location>
</feature>
<dbReference type="PROSITE" id="PS50206">
    <property type="entry name" value="RHODANESE_3"/>
    <property type="match status" value="1"/>
</dbReference>